<dbReference type="NCBIfam" id="NF008712">
    <property type="entry name" value="PRK11715.1-1"/>
    <property type="match status" value="1"/>
</dbReference>
<organism evidence="2 3">
    <name type="scientific">Tenacibaculum platacis</name>
    <dbReference type="NCBI Taxonomy" id="3137852"/>
    <lineage>
        <taxon>Bacteria</taxon>
        <taxon>Pseudomonadati</taxon>
        <taxon>Bacteroidota</taxon>
        <taxon>Flavobacteriia</taxon>
        <taxon>Flavobacteriales</taxon>
        <taxon>Flavobacteriaceae</taxon>
        <taxon>Tenacibaculum</taxon>
    </lineage>
</organism>
<protein>
    <submittedName>
        <fullName evidence="2">Inner membrane protein</fullName>
    </submittedName>
</protein>
<sequence>MEKVNEQTGKFGKWLKHSISARMLMVGLLILILLIPLSYVKDLIRERQYNQKAVINEINQKWGGEVLLYGPMLKVPYKTYKIKHIYNQATKTNQEETIESIRYAYFFPNQLGIQTTVNPQQKKRGIYETAVYGSEININGNFTKPDFSELDIQEKDILWEKSKLIIETSNLKGVSSLVEIQFHKNKYAFESKYDNDHTNSNGDVYDANARSYSYLNLHKLESKSIKKDDLPLEKAVEFSLKMNVNGSKQIRFIPVGKETNVNIKSNWTTANFLGEYLPYNPDKIKEDGFDAKWKVLDINRPFPQQSFNGIPNLKKYAFGVNFMIPVDQYQKSERSAKYGFLVIALTFLVFFLIQTMSKIAIHPFQYLMIGIALTMFYTLLISISEHSNFLNAYIIAGTAVVVLITLYSKSILKTFKFPMFIGISLTALYTFIFIIIQLESYALLVGSVGLFVILASVMYASRKIDWQNG</sequence>
<keyword evidence="1" id="KW-0812">Transmembrane</keyword>
<dbReference type="Proteomes" id="UP001497416">
    <property type="component" value="Unassembled WGS sequence"/>
</dbReference>
<keyword evidence="3" id="KW-1185">Reference proteome</keyword>
<proteinExistence type="predicted"/>
<feature type="transmembrane region" description="Helical" evidence="1">
    <location>
        <begin position="442"/>
        <end position="460"/>
    </location>
</feature>
<name>A0ABP1ECX1_9FLAO</name>
<gene>
    <name evidence="2" type="ORF">T190607A01A_10213</name>
</gene>
<dbReference type="PANTHER" id="PTHR30092">
    <property type="entry name" value="INNER MEMBRANE PROTEIN CRED"/>
    <property type="match status" value="1"/>
</dbReference>
<keyword evidence="1" id="KW-0472">Membrane</keyword>
<dbReference type="EMBL" id="CAXIXY010000003">
    <property type="protein sequence ID" value="CAL2075565.1"/>
    <property type="molecule type" value="Genomic_DNA"/>
</dbReference>
<dbReference type="InterPro" id="IPR010364">
    <property type="entry name" value="Uncharacterised_IM_CreD"/>
</dbReference>
<reference evidence="2 3" key="1">
    <citation type="submission" date="2024-05" db="EMBL/GenBank/DDBJ databases">
        <authorList>
            <person name="Duchaud E."/>
        </authorList>
    </citation>
    <scope>NUCLEOTIDE SEQUENCE [LARGE SCALE GENOMIC DNA]</scope>
    <source>
        <strain evidence="2">Ena-SAMPLE-TAB-13-05-2024-13:56:06:370-140302</strain>
    </source>
</reference>
<feature type="transmembrane region" description="Helical" evidence="1">
    <location>
        <begin position="419"/>
        <end position="436"/>
    </location>
</feature>
<feature type="transmembrane region" description="Helical" evidence="1">
    <location>
        <begin position="364"/>
        <end position="383"/>
    </location>
</feature>
<feature type="transmembrane region" description="Helical" evidence="1">
    <location>
        <begin position="338"/>
        <end position="357"/>
    </location>
</feature>
<keyword evidence="1" id="KW-1133">Transmembrane helix</keyword>
<evidence type="ECO:0000256" key="1">
    <source>
        <dbReference type="SAM" id="Phobius"/>
    </source>
</evidence>
<evidence type="ECO:0000313" key="3">
    <source>
        <dbReference type="Proteomes" id="UP001497416"/>
    </source>
</evidence>
<accession>A0ABP1ECX1</accession>
<feature type="transmembrane region" description="Helical" evidence="1">
    <location>
        <begin position="21"/>
        <end position="40"/>
    </location>
</feature>
<dbReference type="PANTHER" id="PTHR30092:SF0">
    <property type="entry name" value="INNER MEMBRANE PROTEIN CRED"/>
    <property type="match status" value="1"/>
</dbReference>
<dbReference type="RefSeq" id="WP_348709713.1">
    <property type="nucleotide sequence ID" value="NZ_CAXIXY010000003.1"/>
</dbReference>
<dbReference type="PIRSF" id="PIRSF004548">
    <property type="entry name" value="CreD"/>
    <property type="match status" value="1"/>
</dbReference>
<comment type="caution">
    <text evidence="2">The sequence shown here is derived from an EMBL/GenBank/DDBJ whole genome shotgun (WGS) entry which is preliminary data.</text>
</comment>
<feature type="transmembrane region" description="Helical" evidence="1">
    <location>
        <begin position="389"/>
        <end position="407"/>
    </location>
</feature>
<evidence type="ECO:0000313" key="2">
    <source>
        <dbReference type="EMBL" id="CAL2075565.1"/>
    </source>
</evidence>
<dbReference type="Pfam" id="PF06123">
    <property type="entry name" value="CreD"/>
    <property type="match status" value="1"/>
</dbReference>